<evidence type="ECO:0000256" key="3">
    <source>
        <dbReference type="SAM" id="SignalP"/>
    </source>
</evidence>
<keyword evidence="6" id="KW-1185">Reference proteome</keyword>
<evidence type="ECO:0000256" key="1">
    <source>
        <dbReference type="ARBA" id="ARBA00022669"/>
    </source>
</evidence>
<dbReference type="PANTHER" id="PTHR34997">
    <property type="entry name" value="AM15"/>
    <property type="match status" value="1"/>
</dbReference>
<dbReference type="InterPro" id="IPR018392">
    <property type="entry name" value="LysM"/>
</dbReference>
<proteinExistence type="predicted"/>
<comment type="caution">
    <text evidence="5">The sequence shown here is derived from an EMBL/GenBank/DDBJ whole genome shotgun (WGS) entry which is preliminary data.</text>
</comment>
<dbReference type="Gene3D" id="3.10.350.10">
    <property type="entry name" value="LysM domain"/>
    <property type="match status" value="2"/>
</dbReference>
<reference evidence="5" key="1">
    <citation type="submission" date="2019-10" db="EMBL/GenBank/DDBJ databases">
        <authorList>
            <consortium name="DOE Joint Genome Institute"/>
            <person name="Kuo A."/>
            <person name="Miyauchi S."/>
            <person name="Kiss E."/>
            <person name="Drula E."/>
            <person name="Kohler A."/>
            <person name="Sanchez-Garcia M."/>
            <person name="Andreopoulos B."/>
            <person name="Barry K.W."/>
            <person name="Bonito G."/>
            <person name="Buee M."/>
            <person name="Carver A."/>
            <person name="Chen C."/>
            <person name="Cichocki N."/>
            <person name="Clum A."/>
            <person name="Culley D."/>
            <person name="Crous P.W."/>
            <person name="Fauchery L."/>
            <person name="Girlanda M."/>
            <person name="Hayes R."/>
            <person name="Keri Z."/>
            <person name="LaButti K."/>
            <person name="Lipzen A."/>
            <person name="Lombard V."/>
            <person name="Magnuson J."/>
            <person name="Maillard F."/>
            <person name="Morin E."/>
            <person name="Murat C."/>
            <person name="Nolan M."/>
            <person name="Ohm R."/>
            <person name="Pangilinan J."/>
            <person name="Pereira M."/>
            <person name="Perotto S."/>
            <person name="Peter M."/>
            <person name="Riley R."/>
            <person name="Sitrit Y."/>
            <person name="Stielow B."/>
            <person name="Szollosi G."/>
            <person name="Zifcakova L."/>
            <person name="Stursova M."/>
            <person name="Spatafora J.W."/>
            <person name="Tedersoo L."/>
            <person name="Vaario L.-M."/>
            <person name="Yamada A."/>
            <person name="Yan M."/>
            <person name="Wang P."/>
            <person name="Xu J."/>
            <person name="Bruns T."/>
            <person name="Baldrian P."/>
            <person name="Vilgalys R."/>
            <person name="Henrissat B."/>
            <person name="Grigoriev I.V."/>
            <person name="Hibbett D."/>
            <person name="Nagy L.G."/>
            <person name="Martin F.M."/>
        </authorList>
    </citation>
    <scope>NUCLEOTIDE SEQUENCE</scope>
    <source>
        <strain evidence="5">Prilba</strain>
    </source>
</reference>
<dbReference type="Proteomes" id="UP000759537">
    <property type="component" value="Unassembled WGS sequence"/>
</dbReference>
<gene>
    <name evidence="5" type="ORF">DFH94DRAFT_75096</name>
</gene>
<dbReference type="GO" id="GO:0008061">
    <property type="term" value="F:chitin binding"/>
    <property type="evidence" value="ECO:0007669"/>
    <property type="project" value="UniProtKB-KW"/>
</dbReference>
<dbReference type="PROSITE" id="PS51782">
    <property type="entry name" value="LYSM"/>
    <property type="match status" value="1"/>
</dbReference>
<dbReference type="EMBL" id="WHVB01000012">
    <property type="protein sequence ID" value="KAF8477975.1"/>
    <property type="molecule type" value="Genomic_DNA"/>
</dbReference>
<protein>
    <recommendedName>
        <fullName evidence="4">LysM domain-containing protein</fullName>
    </recommendedName>
</protein>
<dbReference type="OrthoDB" id="5985073at2759"/>
<sequence>MLFISTANLVSALALCSTLTGLVLANGPRTQCSVTYNAPPGANCTSIGEQAGVNQSTIQSINPGTDCNDFPGGTLCLKQWTPTCTLNATATNQTCDALADVWNITSSDFVEYNDNVNDTCSNLVIGQPYCVSIDGCYPGNDAPFCQQ</sequence>
<feature type="chain" id="PRO_5040230960" description="LysM domain-containing protein" evidence="3">
    <location>
        <begin position="26"/>
        <end position="147"/>
    </location>
</feature>
<feature type="domain" description="LysM" evidence="4">
    <location>
        <begin position="84"/>
        <end position="131"/>
    </location>
</feature>
<evidence type="ECO:0000259" key="4">
    <source>
        <dbReference type="PROSITE" id="PS51782"/>
    </source>
</evidence>
<dbReference type="AlphaFoldDB" id="A0A9P5MT18"/>
<keyword evidence="1" id="KW-0147">Chitin-binding</keyword>
<name>A0A9P5MT18_9AGAM</name>
<feature type="signal peptide" evidence="3">
    <location>
        <begin position="1"/>
        <end position="25"/>
    </location>
</feature>
<keyword evidence="2" id="KW-0843">Virulence</keyword>
<dbReference type="PANTHER" id="PTHR34997:SF1">
    <property type="entry name" value="PEPTIDOGLYCAN-BINDING LYSIN DOMAIN"/>
    <property type="match status" value="1"/>
</dbReference>
<organism evidence="5 6">
    <name type="scientific">Russula ochroleuca</name>
    <dbReference type="NCBI Taxonomy" id="152965"/>
    <lineage>
        <taxon>Eukaryota</taxon>
        <taxon>Fungi</taxon>
        <taxon>Dikarya</taxon>
        <taxon>Basidiomycota</taxon>
        <taxon>Agaricomycotina</taxon>
        <taxon>Agaricomycetes</taxon>
        <taxon>Russulales</taxon>
        <taxon>Russulaceae</taxon>
        <taxon>Russula</taxon>
    </lineage>
</organism>
<accession>A0A9P5MT18</accession>
<reference evidence="5" key="2">
    <citation type="journal article" date="2020" name="Nat. Commun.">
        <title>Large-scale genome sequencing of mycorrhizal fungi provides insights into the early evolution of symbiotic traits.</title>
        <authorList>
            <person name="Miyauchi S."/>
            <person name="Kiss E."/>
            <person name="Kuo A."/>
            <person name="Drula E."/>
            <person name="Kohler A."/>
            <person name="Sanchez-Garcia M."/>
            <person name="Morin E."/>
            <person name="Andreopoulos B."/>
            <person name="Barry K.W."/>
            <person name="Bonito G."/>
            <person name="Buee M."/>
            <person name="Carver A."/>
            <person name="Chen C."/>
            <person name="Cichocki N."/>
            <person name="Clum A."/>
            <person name="Culley D."/>
            <person name="Crous P.W."/>
            <person name="Fauchery L."/>
            <person name="Girlanda M."/>
            <person name="Hayes R.D."/>
            <person name="Keri Z."/>
            <person name="LaButti K."/>
            <person name="Lipzen A."/>
            <person name="Lombard V."/>
            <person name="Magnuson J."/>
            <person name="Maillard F."/>
            <person name="Murat C."/>
            <person name="Nolan M."/>
            <person name="Ohm R.A."/>
            <person name="Pangilinan J."/>
            <person name="Pereira M.F."/>
            <person name="Perotto S."/>
            <person name="Peter M."/>
            <person name="Pfister S."/>
            <person name="Riley R."/>
            <person name="Sitrit Y."/>
            <person name="Stielow J.B."/>
            <person name="Szollosi G."/>
            <person name="Zifcakova L."/>
            <person name="Stursova M."/>
            <person name="Spatafora J.W."/>
            <person name="Tedersoo L."/>
            <person name="Vaario L.M."/>
            <person name="Yamada A."/>
            <person name="Yan M."/>
            <person name="Wang P."/>
            <person name="Xu J."/>
            <person name="Bruns T."/>
            <person name="Baldrian P."/>
            <person name="Vilgalys R."/>
            <person name="Dunand C."/>
            <person name="Henrissat B."/>
            <person name="Grigoriev I.V."/>
            <person name="Hibbett D."/>
            <person name="Nagy L.G."/>
            <person name="Martin F.M."/>
        </authorList>
    </citation>
    <scope>NUCLEOTIDE SEQUENCE</scope>
    <source>
        <strain evidence="5">Prilba</strain>
    </source>
</reference>
<dbReference type="InterPro" id="IPR052210">
    <property type="entry name" value="LysM1-like"/>
</dbReference>
<evidence type="ECO:0000256" key="2">
    <source>
        <dbReference type="ARBA" id="ARBA00023026"/>
    </source>
</evidence>
<evidence type="ECO:0000313" key="5">
    <source>
        <dbReference type="EMBL" id="KAF8477975.1"/>
    </source>
</evidence>
<evidence type="ECO:0000313" key="6">
    <source>
        <dbReference type="Proteomes" id="UP000759537"/>
    </source>
</evidence>
<dbReference type="InterPro" id="IPR036779">
    <property type="entry name" value="LysM_dom_sf"/>
</dbReference>
<keyword evidence="3" id="KW-0732">Signal</keyword>